<protein>
    <submittedName>
        <fullName evidence="2">Uncharacterized protein</fullName>
    </submittedName>
</protein>
<dbReference type="RefSeq" id="WP_118582516.1">
    <property type="nucleotide sequence ID" value="NZ_DAVZTY010000089.1"/>
</dbReference>
<evidence type="ECO:0000256" key="1">
    <source>
        <dbReference type="SAM" id="Phobius"/>
    </source>
</evidence>
<comment type="caution">
    <text evidence="2">The sequence shown here is derived from an EMBL/GenBank/DDBJ whole genome shotgun (WGS) entry which is preliminary data.</text>
</comment>
<organism evidence="2 3">
    <name type="scientific">Anaerotignum faecicola</name>
    <dbReference type="NCBI Taxonomy" id="2358141"/>
    <lineage>
        <taxon>Bacteria</taxon>
        <taxon>Bacillati</taxon>
        <taxon>Bacillota</taxon>
        <taxon>Clostridia</taxon>
        <taxon>Lachnospirales</taxon>
        <taxon>Anaerotignaceae</taxon>
        <taxon>Anaerotignum</taxon>
    </lineage>
</organism>
<keyword evidence="1" id="KW-1133">Transmembrane helix</keyword>
<dbReference type="GeneID" id="86194076"/>
<sequence>MFDIGTTAVLLDAAQDLNEALQGGAALSLIPIGIGTIVGIGIVGFFAHHFMKKGDEARRNDPNRFKRLK</sequence>
<evidence type="ECO:0000313" key="3">
    <source>
        <dbReference type="Proteomes" id="UP000287361"/>
    </source>
</evidence>
<dbReference type="AlphaFoldDB" id="A0A401LD09"/>
<keyword evidence="1" id="KW-0812">Transmembrane</keyword>
<dbReference type="Proteomes" id="UP000287361">
    <property type="component" value="Unassembled WGS sequence"/>
</dbReference>
<gene>
    <name evidence="2" type="ORF">KGMB03357_10810</name>
</gene>
<evidence type="ECO:0000313" key="2">
    <source>
        <dbReference type="EMBL" id="GCB29420.1"/>
    </source>
</evidence>
<accession>A0A401LD09</accession>
<keyword evidence="3" id="KW-1185">Reference proteome</keyword>
<dbReference type="EMBL" id="BHVZ01000001">
    <property type="protein sequence ID" value="GCB29420.1"/>
    <property type="molecule type" value="Genomic_DNA"/>
</dbReference>
<feature type="transmembrane region" description="Helical" evidence="1">
    <location>
        <begin position="25"/>
        <end position="50"/>
    </location>
</feature>
<proteinExistence type="predicted"/>
<name>A0A401LD09_9FIRM</name>
<keyword evidence="1" id="KW-0472">Membrane</keyword>
<reference evidence="2 3" key="1">
    <citation type="submission" date="2018-10" db="EMBL/GenBank/DDBJ databases">
        <title>Draft Genome Sequence of Anaerotignum sp. KCTC 15736.</title>
        <authorList>
            <person name="Choi S.H."/>
            <person name="Kim J.S."/>
            <person name="Kang S.W."/>
            <person name="Lee J.S."/>
            <person name="Park S.H."/>
        </authorList>
    </citation>
    <scope>NUCLEOTIDE SEQUENCE [LARGE SCALE GENOMIC DNA]</scope>
    <source>
        <strain evidence="2 3">KCTC 15736</strain>
    </source>
</reference>